<evidence type="ECO:0000313" key="3">
    <source>
        <dbReference type="Proteomes" id="UP000799770"/>
    </source>
</evidence>
<proteinExistence type="predicted"/>
<organism evidence="2 3">
    <name type="scientific">Lophiotrema nucula</name>
    <dbReference type="NCBI Taxonomy" id="690887"/>
    <lineage>
        <taxon>Eukaryota</taxon>
        <taxon>Fungi</taxon>
        <taxon>Dikarya</taxon>
        <taxon>Ascomycota</taxon>
        <taxon>Pezizomycotina</taxon>
        <taxon>Dothideomycetes</taxon>
        <taxon>Pleosporomycetidae</taxon>
        <taxon>Pleosporales</taxon>
        <taxon>Lophiotremataceae</taxon>
        <taxon>Lophiotrema</taxon>
    </lineage>
</organism>
<dbReference type="EMBL" id="ML977350">
    <property type="protein sequence ID" value="KAF2108070.1"/>
    <property type="molecule type" value="Genomic_DNA"/>
</dbReference>
<dbReference type="OrthoDB" id="2958217at2759"/>
<evidence type="ECO:0000259" key="1">
    <source>
        <dbReference type="Pfam" id="PF06985"/>
    </source>
</evidence>
<sequence length="324" mass="36686">MYGKPGYRVTSTLHQQRTNAKEVLGLARKWLDTCLNEHEACRARASSSKNFIPTRLIEITPINESIMSLRLVHGQDLPPETQYLTLSHCWGRAKFTTLTPDTLAPFQKEIPFFQLPKNFRDATTATSLLGYKHIWIDSLCIIQGCEEDWEQEAARMGSVYRHSVCTIAALGSDNGHGGCFMTRSHKAFVPCQLVPQSKEKSGVYADLWRPTNSLQPLHDRAWVVQERCLSIRTLNFGKEMVSWDCICAKASELEPDMQDTSYEGGLKRTFNDLLSKSKSTPPAASDQRRWSDKWWKLVSAYSSCNLTYAKDKWPAISGLATEVE</sequence>
<dbReference type="Pfam" id="PF06985">
    <property type="entry name" value="HET"/>
    <property type="match status" value="1"/>
</dbReference>
<protein>
    <submittedName>
        <fullName evidence="2">Heterokaryon incompatibility protein-domain-containing protein</fullName>
    </submittedName>
</protein>
<feature type="domain" description="Heterokaryon incompatibility" evidence="1">
    <location>
        <begin position="83"/>
        <end position="226"/>
    </location>
</feature>
<reference evidence="2" key="1">
    <citation type="journal article" date="2020" name="Stud. Mycol.">
        <title>101 Dothideomycetes genomes: a test case for predicting lifestyles and emergence of pathogens.</title>
        <authorList>
            <person name="Haridas S."/>
            <person name="Albert R."/>
            <person name="Binder M."/>
            <person name="Bloem J."/>
            <person name="Labutti K."/>
            <person name="Salamov A."/>
            <person name="Andreopoulos B."/>
            <person name="Baker S."/>
            <person name="Barry K."/>
            <person name="Bills G."/>
            <person name="Bluhm B."/>
            <person name="Cannon C."/>
            <person name="Castanera R."/>
            <person name="Culley D."/>
            <person name="Daum C."/>
            <person name="Ezra D."/>
            <person name="Gonzalez J."/>
            <person name="Henrissat B."/>
            <person name="Kuo A."/>
            <person name="Liang C."/>
            <person name="Lipzen A."/>
            <person name="Lutzoni F."/>
            <person name="Magnuson J."/>
            <person name="Mondo S."/>
            <person name="Nolan M."/>
            <person name="Ohm R."/>
            <person name="Pangilinan J."/>
            <person name="Park H.-J."/>
            <person name="Ramirez L."/>
            <person name="Alfaro M."/>
            <person name="Sun H."/>
            <person name="Tritt A."/>
            <person name="Yoshinaga Y."/>
            <person name="Zwiers L.-H."/>
            <person name="Turgeon B."/>
            <person name="Goodwin S."/>
            <person name="Spatafora J."/>
            <person name="Crous P."/>
            <person name="Grigoriev I."/>
        </authorList>
    </citation>
    <scope>NUCLEOTIDE SEQUENCE</scope>
    <source>
        <strain evidence="2">CBS 627.86</strain>
    </source>
</reference>
<dbReference type="Proteomes" id="UP000799770">
    <property type="component" value="Unassembled WGS sequence"/>
</dbReference>
<accession>A0A6A5YM60</accession>
<evidence type="ECO:0000313" key="2">
    <source>
        <dbReference type="EMBL" id="KAF2108070.1"/>
    </source>
</evidence>
<dbReference type="InterPro" id="IPR010730">
    <property type="entry name" value="HET"/>
</dbReference>
<name>A0A6A5YM60_9PLEO</name>
<dbReference type="AlphaFoldDB" id="A0A6A5YM60"/>
<dbReference type="PANTHER" id="PTHR33112:SF16">
    <property type="entry name" value="HETEROKARYON INCOMPATIBILITY DOMAIN-CONTAINING PROTEIN"/>
    <property type="match status" value="1"/>
</dbReference>
<keyword evidence="3" id="KW-1185">Reference proteome</keyword>
<dbReference type="PANTHER" id="PTHR33112">
    <property type="entry name" value="DOMAIN PROTEIN, PUTATIVE-RELATED"/>
    <property type="match status" value="1"/>
</dbReference>
<gene>
    <name evidence="2" type="ORF">BDV96DRAFT_505169</name>
</gene>
<feature type="non-terminal residue" evidence="2">
    <location>
        <position position="324"/>
    </location>
</feature>